<keyword evidence="4 9" id="KW-0997">Cell inner membrane</keyword>
<evidence type="ECO:0000256" key="2">
    <source>
        <dbReference type="ARBA" id="ARBA00022448"/>
    </source>
</evidence>
<keyword evidence="5 9" id="KW-0812">Transmembrane</keyword>
<dbReference type="Pfam" id="PF04290">
    <property type="entry name" value="DctQ"/>
    <property type="match status" value="1"/>
</dbReference>
<evidence type="ECO:0000256" key="9">
    <source>
        <dbReference type="RuleBase" id="RU369079"/>
    </source>
</evidence>
<dbReference type="Proteomes" id="UP000315344">
    <property type="component" value="Unassembled WGS sequence"/>
</dbReference>
<feature type="transmembrane region" description="Helical" evidence="9">
    <location>
        <begin position="57"/>
        <end position="76"/>
    </location>
</feature>
<dbReference type="InterPro" id="IPR055348">
    <property type="entry name" value="DctQ"/>
</dbReference>
<evidence type="ECO:0000313" key="11">
    <source>
        <dbReference type="EMBL" id="TKW68791.1"/>
    </source>
</evidence>
<sequence>MQDVTQTGPSRILDRFTLWLAWLAGLALIFMVVIISTGVIMRYVFGTPLLGLNEINQLTAVVLVMAALPYCTVHNGHVGVDVFDNAIGAWGRFMGDVVSRLLSAFVLSVLVWRAWLKVLDAWEYEDATNMLDLPIWPFYAVLGLGAALCVLIFVVQLIDIIGRGARG</sequence>
<evidence type="ECO:0000256" key="8">
    <source>
        <dbReference type="ARBA" id="ARBA00038436"/>
    </source>
</evidence>
<evidence type="ECO:0000256" key="3">
    <source>
        <dbReference type="ARBA" id="ARBA00022475"/>
    </source>
</evidence>
<comment type="function">
    <text evidence="9">Part of the tripartite ATP-independent periplasmic (TRAP) transport system.</text>
</comment>
<dbReference type="GO" id="GO:0022857">
    <property type="term" value="F:transmembrane transporter activity"/>
    <property type="evidence" value="ECO:0007669"/>
    <property type="project" value="UniProtKB-UniRule"/>
</dbReference>
<evidence type="ECO:0000313" key="12">
    <source>
        <dbReference type="Proteomes" id="UP000315344"/>
    </source>
</evidence>
<protein>
    <recommendedName>
        <fullName evidence="9">TRAP transporter small permease protein</fullName>
    </recommendedName>
</protein>
<dbReference type="EMBL" id="VAFL01000001">
    <property type="protein sequence ID" value="TKW68791.1"/>
    <property type="molecule type" value="Genomic_DNA"/>
</dbReference>
<organism evidence="11 12">
    <name type="scientific">Paracoccus denitrificans</name>
    <dbReference type="NCBI Taxonomy" id="266"/>
    <lineage>
        <taxon>Bacteria</taxon>
        <taxon>Pseudomonadati</taxon>
        <taxon>Pseudomonadota</taxon>
        <taxon>Alphaproteobacteria</taxon>
        <taxon>Rhodobacterales</taxon>
        <taxon>Paracoccaceae</taxon>
        <taxon>Paracoccus</taxon>
    </lineage>
</organism>
<feature type="transmembrane region" description="Helical" evidence="9">
    <location>
        <begin position="97"/>
        <end position="116"/>
    </location>
</feature>
<dbReference type="InterPro" id="IPR007387">
    <property type="entry name" value="TRAP_DctQ"/>
</dbReference>
<comment type="subcellular location">
    <subcellularLocation>
        <location evidence="1 9">Cell inner membrane</location>
        <topology evidence="1 9">Multi-pass membrane protein</topology>
    </subcellularLocation>
</comment>
<evidence type="ECO:0000259" key="10">
    <source>
        <dbReference type="Pfam" id="PF04290"/>
    </source>
</evidence>
<evidence type="ECO:0000256" key="5">
    <source>
        <dbReference type="ARBA" id="ARBA00022692"/>
    </source>
</evidence>
<feature type="transmembrane region" description="Helical" evidence="9">
    <location>
        <begin position="136"/>
        <end position="158"/>
    </location>
</feature>
<keyword evidence="3" id="KW-1003">Cell membrane</keyword>
<dbReference type="PANTHER" id="PTHR35011">
    <property type="entry name" value="2,3-DIKETO-L-GULONATE TRAP TRANSPORTER SMALL PERMEASE PROTEIN YIAM"/>
    <property type="match status" value="1"/>
</dbReference>
<keyword evidence="2 9" id="KW-0813">Transport</keyword>
<evidence type="ECO:0000256" key="4">
    <source>
        <dbReference type="ARBA" id="ARBA00022519"/>
    </source>
</evidence>
<keyword evidence="7 9" id="KW-0472">Membrane</keyword>
<feature type="transmembrane region" description="Helical" evidence="9">
    <location>
        <begin position="20"/>
        <end position="45"/>
    </location>
</feature>
<dbReference type="AlphaFoldDB" id="A0A533IDF9"/>
<comment type="caution">
    <text evidence="11">The sequence shown here is derived from an EMBL/GenBank/DDBJ whole genome shotgun (WGS) entry which is preliminary data.</text>
</comment>
<evidence type="ECO:0000256" key="1">
    <source>
        <dbReference type="ARBA" id="ARBA00004429"/>
    </source>
</evidence>
<keyword evidence="6 9" id="KW-1133">Transmembrane helix</keyword>
<comment type="subunit">
    <text evidence="9">The complex comprises the extracytoplasmic solute receptor protein and the two transmembrane proteins.</text>
</comment>
<comment type="similarity">
    <text evidence="8 9">Belongs to the TRAP transporter small permease family.</text>
</comment>
<gene>
    <name evidence="11" type="ORF">DI616_02020</name>
</gene>
<proteinExistence type="inferred from homology"/>
<evidence type="ECO:0000256" key="6">
    <source>
        <dbReference type="ARBA" id="ARBA00022989"/>
    </source>
</evidence>
<feature type="domain" description="Tripartite ATP-independent periplasmic transporters DctQ component" evidence="10">
    <location>
        <begin position="31"/>
        <end position="160"/>
    </location>
</feature>
<reference evidence="11 12" key="1">
    <citation type="journal article" date="2017" name="Nat. Commun.">
        <title>In situ click chemistry generation of cyclooxygenase-2 inhibitors.</title>
        <authorList>
            <person name="Bhardwaj A."/>
            <person name="Kaur J."/>
            <person name="Wuest M."/>
            <person name="Wuest F."/>
        </authorList>
    </citation>
    <scope>NUCLEOTIDE SEQUENCE [LARGE SCALE GENOMIC DNA]</scope>
    <source>
        <strain evidence="11">S2_012_000_R3_94</strain>
    </source>
</reference>
<evidence type="ECO:0000256" key="7">
    <source>
        <dbReference type="ARBA" id="ARBA00023136"/>
    </source>
</evidence>
<accession>A0A533IDF9</accession>
<name>A0A533IDF9_PARDE</name>
<dbReference type="GO" id="GO:0005886">
    <property type="term" value="C:plasma membrane"/>
    <property type="evidence" value="ECO:0007669"/>
    <property type="project" value="UniProtKB-SubCell"/>
</dbReference>